<dbReference type="InterPro" id="IPR005122">
    <property type="entry name" value="Uracil-DNA_glycosylase-like"/>
</dbReference>
<keyword evidence="5" id="KW-0408">Iron</keyword>
<evidence type="ECO:0000256" key="1">
    <source>
        <dbReference type="ARBA" id="ARBA00022485"/>
    </source>
</evidence>
<dbReference type="SMART" id="SM00987">
    <property type="entry name" value="UreE_C"/>
    <property type="match status" value="1"/>
</dbReference>
<comment type="caution">
    <text evidence="9">The sequence shown here is derived from an EMBL/GenBank/DDBJ whole genome shotgun (WGS) entry which is preliminary data.</text>
</comment>
<evidence type="ECO:0000256" key="6">
    <source>
        <dbReference type="ARBA" id="ARBA00023014"/>
    </source>
</evidence>
<name>A0AAX2CEZ7_9BACI</name>
<keyword evidence="4" id="KW-0378">Hydrolase</keyword>
<keyword evidence="6" id="KW-0411">Iron-sulfur</keyword>
<dbReference type="GO" id="GO:0046872">
    <property type="term" value="F:metal ion binding"/>
    <property type="evidence" value="ECO:0007669"/>
    <property type="project" value="UniProtKB-KW"/>
</dbReference>
<gene>
    <name evidence="9" type="ORF">BCB44BAC_01397</name>
</gene>
<sequence length="212" mass="24927">MQYPDFLIQHVKEKSAPYPLEGFLSGQGPKNPKFMLVGEAPGETEIHNGIPFSGRAGKYLMEFLNYLHITREEVYITSAVRSRPYKWKEKKEKSGEVIQKKYNRTPNQREIVAHAPLLDYELEQIKPRMIVTLGNIGLQRLVGRDKKITDVHGKLLKQSVRKLKDINSSEFIWTKKEYYIFPIFHPASIFYNRSLLDFIYEDLEKLKEYIHH</sequence>
<dbReference type="EMBL" id="FMIK01000019">
    <property type="protein sequence ID" value="SCL88659.1"/>
    <property type="molecule type" value="Genomic_DNA"/>
</dbReference>
<dbReference type="InterPro" id="IPR036895">
    <property type="entry name" value="Uracil-DNA_glycosylase-like_sf"/>
</dbReference>
<evidence type="ECO:0000313" key="10">
    <source>
        <dbReference type="Proteomes" id="UP000242164"/>
    </source>
</evidence>
<evidence type="ECO:0000313" key="9">
    <source>
        <dbReference type="EMBL" id="SCL88659.1"/>
    </source>
</evidence>
<dbReference type="GO" id="GO:0097506">
    <property type="term" value="F:deaminated base DNA N-glycosylase activity"/>
    <property type="evidence" value="ECO:0007669"/>
    <property type="project" value="UniProtKB-ARBA"/>
</dbReference>
<dbReference type="Gene3D" id="3.40.470.10">
    <property type="entry name" value="Uracil-DNA glycosylase-like domain"/>
    <property type="match status" value="1"/>
</dbReference>
<proteinExistence type="predicted"/>
<keyword evidence="7" id="KW-0234">DNA repair</keyword>
<dbReference type="GO" id="GO:0051539">
    <property type="term" value="F:4 iron, 4 sulfur cluster binding"/>
    <property type="evidence" value="ECO:0007669"/>
    <property type="project" value="UniProtKB-KW"/>
</dbReference>
<evidence type="ECO:0000256" key="3">
    <source>
        <dbReference type="ARBA" id="ARBA00022763"/>
    </source>
</evidence>
<dbReference type="SMART" id="SM00986">
    <property type="entry name" value="UDG"/>
    <property type="match status" value="1"/>
</dbReference>
<evidence type="ECO:0000256" key="4">
    <source>
        <dbReference type="ARBA" id="ARBA00022801"/>
    </source>
</evidence>
<accession>A0AAX2CEZ7</accession>
<dbReference type="RefSeq" id="WP_011984325.1">
    <property type="nucleotide sequence ID" value="NZ_CP024101.1"/>
</dbReference>
<organism evidence="9 10">
    <name type="scientific">Bacillus cytotoxicus</name>
    <dbReference type="NCBI Taxonomy" id="580165"/>
    <lineage>
        <taxon>Bacteria</taxon>
        <taxon>Bacillati</taxon>
        <taxon>Bacillota</taxon>
        <taxon>Bacilli</taxon>
        <taxon>Bacillales</taxon>
        <taxon>Bacillaceae</taxon>
        <taxon>Bacillus</taxon>
        <taxon>Bacillus cereus group</taxon>
    </lineage>
</organism>
<evidence type="ECO:0000256" key="2">
    <source>
        <dbReference type="ARBA" id="ARBA00022723"/>
    </source>
</evidence>
<dbReference type="Proteomes" id="UP000242164">
    <property type="component" value="Unassembled WGS sequence"/>
</dbReference>
<dbReference type="PANTHER" id="PTHR33693">
    <property type="entry name" value="TYPE-5 URACIL-DNA GLYCOSYLASE"/>
    <property type="match status" value="1"/>
</dbReference>
<evidence type="ECO:0000259" key="8">
    <source>
        <dbReference type="SMART" id="SM00986"/>
    </source>
</evidence>
<keyword evidence="1" id="KW-0004">4Fe-4S</keyword>
<protein>
    <submittedName>
        <fullName evidence="9">Uracil-DNA glycosylase superfamily</fullName>
    </submittedName>
</protein>
<evidence type="ECO:0000256" key="5">
    <source>
        <dbReference type="ARBA" id="ARBA00023004"/>
    </source>
</evidence>
<dbReference type="Pfam" id="PF03167">
    <property type="entry name" value="UDG"/>
    <property type="match status" value="1"/>
</dbReference>
<evidence type="ECO:0000256" key="7">
    <source>
        <dbReference type="ARBA" id="ARBA00023204"/>
    </source>
</evidence>
<dbReference type="GO" id="GO:0006281">
    <property type="term" value="P:DNA repair"/>
    <property type="evidence" value="ECO:0007669"/>
    <property type="project" value="UniProtKB-KW"/>
</dbReference>
<keyword evidence="2" id="KW-0479">Metal-binding</keyword>
<dbReference type="PANTHER" id="PTHR33693:SF1">
    <property type="entry name" value="TYPE-4 URACIL-DNA GLYCOSYLASE"/>
    <property type="match status" value="1"/>
</dbReference>
<dbReference type="AlphaFoldDB" id="A0AAX2CEZ7"/>
<dbReference type="SUPFAM" id="SSF52141">
    <property type="entry name" value="Uracil-DNA glycosylase-like"/>
    <property type="match status" value="1"/>
</dbReference>
<dbReference type="CDD" id="cd10030">
    <property type="entry name" value="UDG-F4_TTUDGA_SPO1dp_like"/>
    <property type="match status" value="1"/>
</dbReference>
<keyword evidence="3" id="KW-0227">DNA damage</keyword>
<dbReference type="GeneID" id="33896602"/>
<dbReference type="InterPro" id="IPR051536">
    <property type="entry name" value="UDG_Type-4/5"/>
</dbReference>
<feature type="domain" description="Uracil-DNA glycosylase-like" evidence="8">
    <location>
        <begin position="25"/>
        <end position="204"/>
    </location>
</feature>
<reference evidence="9 10" key="1">
    <citation type="submission" date="2016-08" db="EMBL/GenBank/DDBJ databases">
        <authorList>
            <person name="Loux V."/>
            <person name="Rue O."/>
        </authorList>
    </citation>
    <scope>NUCLEOTIDE SEQUENCE [LARGE SCALE GENOMIC DNA]</scope>
    <source>
        <strain evidence="9 10">AFSSA_08CEB44bac</strain>
    </source>
</reference>